<evidence type="ECO:0000313" key="4">
    <source>
        <dbReference type="EMBL" id="KAK1341367.1"/>
    </source>
</evidence>
<dbReference type="GO" id="GO:0006869">
    <property type="term" value="P:lipid transport"/>
    <property type="evidence" value="ECO:0007669"/>
    <property type="project" value="InterPro"/>
</dbReference>
<comment type="caution">
    <text evidence="4">The sequence shown here is derived from an EMBL/GenBank/DDBJ whole genome shotgun (WGS) entry which is preliminary data.</text>
</comment>
<dbReference type="PANTHER" id="PTHR14096">
    <property type="entry name" value="APOLIPOPROTEIN L"/>
    <property type="match status" value="1"/>
</dbReference>
<sequence>MPGSPEQKEGGRFFPQTQFQWPLWSHLKLAKTSFVIKEFLKGCLLASTCITVAQAECWLLKDVNILIPRICEDVMLHGKGEFRLQVELRPSLKKAPRTFGWPPLQSGPARPAKNPGPGASTRNRKEQGTRIAVPAGDAGTKAASAGKSRRPSQALGGRAVKEDPGHLSASEQKDVSSSSGQPCHYQRDLVLDSDEEENGQSGGMEALENHEKTKFDTQTSRDLSETSNIFSAAGDAQNCTQHFLRDMERPAAGELQGTEALRRFQGLLLDRRGRLHGQLLRLREAARRLQRLRRRSQAARVAGSSLSAAGAVTALVGLSLSPVTLGASLLASAVGLGVATAGGAVTVTSDLSLIFCNSREVRRVQEIAAACQDQMRELLSCLEFFCRWQGRGDRQLLQSGRNASMALYNSVYFIVFFGSRGFLIPRRAEGATKVSQAVLKAKIQKLAESLESCTGALDELSEQLESTVRLRTKARRGHDLQVSADQPAALFFREHPFS</sequence>
<organism evidence="4 5">
    <name type="scientific">Cnephaeus nilssonii</name>
    <name type="common">Northern bat</name>
    <name type="synonym">Eptesicus nilssonii</name>
    <dbReference type="NCBI Taxonomy" id="3371016"/>
    <lineage>
        <taxon>Eukaryota</taxon>
        <taxon>Metazoa</taxon>
        <taxon>Chordata</taxon>
        <taxon>Craniata</taxon>
        <taxon>Vertebrata</taxon>
        <taxon>Euteleostomi</taxon>
        <taxon>Mammalia</taxon>
        <taxon>Eutheria</taxon>
        <taxon>Laurasiatheria</taxon>
        <taxon>Chiroptera</taxon>
        <taxon>Yangochiroptera</taxon>
        <taxon>Vespertilionidae</taxon>
        <taxon>Cnephaeus</taxon>
    </lineage>
</organism>
<keyword evidence="2" id="KW-0175">Coiled coil</keyword>
<dbReference type="GO" id="GO:0005576">
    <property type="term" value="C:extracellular region"/>
    <property type="evidence" value="ECO:0007669"/>
    <property type="project" value="InterPro"/>
</dbReference>
<accession>A0AA40I2N0</accession>
<dbReference type="EMBL" id="JAULJE010000007">
    <property type="protein sequence ID" value="KAK1341367.1"/>
    <property type="molecule type" value="Genomic_DNA"/>
</dbReference>
<name>A0AA40I2N0_CNENI</name>
<dbReference type="GO" id="GO:0045601">
    <property type="term" value="P:regulation of endothelial cell differentiation"/>
    <property type="evidence" value="ECO:0007669"/>
    <property type="project" value="TreeGrafter"/>
</dbReference>
<dbReference type="PANTHER" id="PTHR14096:SF1">
    <property type="entry name" value="APOLIPOPROTEIN L DOMAIN-CONTAINING PROTEIN 1"/>
    <property type="match status" value="1"/>
</dbReference>
<dbReference type="GO" id="GO:0001525">
    <property type="term" value="P:angiogenesis"/>
    <property type="evidence" value="ECO:0007669"/>
    <property type="project" value="TreeGrafter"/>
</dbReference>
<proteinExistence type="inferred from homology"/>
<reference evidence="4" key="1">
    <citation type="submission" date="2023-06" db="EMBL/GenBank/DDBJ databases">
        <title>Reference genome for the Northern bat (Eptesicus nilssonii), a most northern bat species.</title>
        <authorList>
            <person name="Laine V.N."/>
            <person name="Pulliainen A.T."/>
            <person name="Lilley T.M."/>
        </authorList>
    </citation>
    <scope>NUCLEOTIDE SEQUENCE</scope>
    <source>
        <strain evidence="4">BLF_Eptnil</strain>
        <tissue evidence="4">Kidney</tissue>
    </source>
</reference>
<feature type="coiled-coil region" evidence="2">
    <location>
        <begin position="275"/>
        <end position="302"/>
    </location>
</feature>
<dbReference type="Pfam" id="PF05461">
    <property type="entry name" value="ApoL"/>
    <property type="match status" value="1"/>
</dbReference>
<feature type="region of interest" description="Disordered" evidence="3">
    <location>
        <begin position="95"/>
        <end position="223"/>
    </location>
</feature>
<keyword evidence="5" id="KW-1185">Reference proteome</keyword>
<evidence type="ECO:0000256" key="3">
    <source>
        <dbReference type="SAM" id="MobiDB-lite"/>
    </source>
</evidence>
<evidence type="ECO:0008006" key="6">
    <source>
        <dbReference type="Google" id="ProtNLM"/>
    </source>
</evidence>
<evidence type="ECO:0000256" key="2">
    <source>
        <dbReference type="SAM" id="Coils"/>
    </source>
</evidence>
<dbReference type="GO" id="GO:0016020">
    <property type="term" value="C:membrane"/>
    <property type="evidence" value="ECO:0007669"/>
    <property type="project" value="TreeGrafter"/>
</dbReference>
<comment type="similarity">
    <text evidence="1">Belongs to the apolipoprotein L family.</text>
</comment>
<protein>
    <recommendedName>
        <fullName evidence="6">Apolipoprotein L domain containing 1</fullName>
    </recommendedName>
</protein>
<evidence type="ECO:0000313" key="5">
    <source>
        <dbReference type="Proteomes" id="UP001177744"/>
    </source>
</evidence>
<evidence type="ECO:0000256" key="1">
    <source>
        <dbReference type="ARBA" id="ARBA00010090"/>
    </source>
</evidence>
<gene>
    <name evidence="4" type="ORF">QTO34_017773</name>
</gene>
<dbReference type="GO" id="GO:0042157">
    <property type="term" value="P:lipoprotein metabolic process"/>
    <property type="evidence" value="ECO:0007669"/>
    <property type="project" value="InterPro"/>
</dbReference>
<dbReference type="AlphaFoldDB" id="A0AA40I2N0"/>
<dbReference type="InterPro" id="IPR008405">
    <property type="entry name" value="ApoL"/>
</dbReference>
<dbReference type="Proteomes" id="UP001177744">
    <property type="component" value="Unassembled WGS sequence"/>
</dbReference>
<dbReference type="GO" id="GO:0008289">
    <property type="term" value="F:lipid binding"/>
    <property type="evidence" value="ECO:0007669"/>
    <property type="project" value="InterPro"/>
</dbReference>